<reference evidence="3 4" key="1">
    <citation type="submission" date="2017-11" db="EMBL/GenBank/DDBJ databases">
        <title>Rhodohalobacter 15182 sp. nov., isolated from a salt lake.</title>
        <authorList>
            <person name="Han S."/>
        </authorList>
    </citation>
    <scope>NUCLEOTIDE SEQUENCE [LARGE SCALE GENOMIC DNA]</scope>
    <source>
        <strain evidence="3 4">15182</strain>
    </source>
</reference>
<evidence type="ECO:0000313" key="3">
    <source>
        <dbReference type="EMBL" id="PKD44443.1"/>
    </source>
</evidence>
<keyword evidence="4" id="KW-1185">Reference proteome</keyword>
<gene>
    <name evidence="3" type="ORF">CWD77_02960</name>
</gene>
<comment type="caution">
    <text evidence="3">The sequence shown here is derived from an EMBL/GenBank/DDBJ whole genome shotgun (WGS) entry which is preliminary data.</text>
</comment>
<organism evidence="3 4">
    <name type="scientific">Rhodohalobacter barkolensis</name>
    <dbReference type="NCBI Taxonomy" id="2053187"/>
    <lineage>
        <taxon>Bacteria</taxon>
        <taxon>Pseudomonadati</taxon>
        <taxon>Balneolota</taxon>
        <taxon>Balneolia</taxon>
        <taxon>Balneolales</taxon>
        <taxon>Balneolaceae</taxon>
        <taxon>Rhodohalobacter</taxon>
    </lineage>
</organism>
<protein>
    <recommendedName>
        <fullName evidence="2">Copper resistance protein D domain-containing protein</fullName>
    </recommendedName>
</protein>
<dbReference type="AlphaFoldDB" id="A0A2N0VJR9"/>
<feature type="transmembrane region" description="Helical" evidence="1">
    <location>
        <begin position="94"/>
        <end position="114"/>
    </location>
</feature>
<accession>A0A2N0VJR9</accession>
<dbReference type="GO" id="GO:0016020">
    <property type="term" value="C:membrane"/>
    <property type="evidence" value="ECO:0007669"/>
    <property type="project" value="InterPro"/>
</dbReference>
<dbReference type="RefSeq" id="WP_101071734.1">
    <property type="nucleotide sequence ID" value="NZ_PISP01000001.1"/>
</dbReference>
<feature type="domain" description="Copper resistance protein D" evidence="2">
    <location>
        <begin position="48"/>
        <end position="159"/>
    </location>
</feature>
<feature type="transmembrane region" description="Helical" evidence="1">
    <location>
        <begin position="140"/>
        <end position="160"/>
    </location>
</feature>
<feature type="transmembrane region" description="Helical" evidence="1">
    <location>
        <begin position="6"/>
        <end position="32"/>
    </location>
</feature>
<dbReference type="OrthoDB" id="5515053at2"/>
<keyword evidence="1" id="KW-1133">Transmembrane helix</keyword>
<dbReference type="Proteomes" id="UP000233398">
    <property type="component" value="Unassembled WGS sequence"/>
</dbReference>
<keyword evidence="1" id="KW-0812">Transmembrane</keyword>
<proteinExistence type="predicted"/>
<keyword evidence="1" id="KW-0472">Membrane</keyword>
<dbReference type="InterPro" id="IPR008457">
    <property type="entry name" value="Cu-R_CopD_dom"/>
</dbReference>
<dbReference type="EMBL" id="PISP01000001">
    <property type="protein sequence ID" value="PKD44443.1"/>
    <property type="molecule type" value="Genomic_DNA"/>
</dbReference>
<evidence type="ECO:0000256" key="1">
    <source>
        <dbReference type="SAM" id="Phobius"/>
    </source>
</evidence>
<evidence type="ECO:0000313" key="4">
    <source>
        <dbReference type="Proteomes" id="UP000233398"/>
    </source>
</evidence>
<feature type="transmembrane region" description="Helical" evidence="1">
    <location>
        <begin position="53"/>
        <end position="74"/>
    </location>
</feature>
<dbReference type="Pfam" id="PF05425">
    <property type="entry name" value="CopD"/>
    <property type="match status" value="1"/>
</dbReference>
<name>A0A2N0VJR9_9BACT</name>
<evidence type="ECO:0000259" key="2">
    <source>
        <dbReference type="Pfam" id="PF05425"/>
    </source>
</evidence>
<sequence length="161" mass="18188">MYFWSVFVHITIVCFWIGGIIFTAAVLVPATRKKLATQRGLLFTELGTRFSRLSWLLFPILIITGITALLGRGFSVQDLISVTFWQSEYGSTLFSKLIAFSLMLIVAAIHDFWLGPKAADLMKKDPNSETTYRYRKASSWGGRINLILGLIILYFAVSLVR</sequence>